<evidence type="ECO:0000256" key="1">
    <source>
        <dbReference type="SAM" id="SignalP"/>
    </source>
</evidence>
<dbReference type="InterPro" id="IPR013078">
    <property type="entry name" value="His_Pase_superF_clade-1"/>
</dbReference>
<keyword evidence="3" id="KW-1185">Reference proteome</keyword>
<reference evidence="2" key="1">
    <citation type="submission" date="2020-05" db="EMBL/GenBank/DDBJ databases">
        <title>Phylogenomic resolution of chytrid fungi.</title>
        <authorList>
            <person name="Stajich J.E."/>
            <person name="Amses K."/>
            <person name="Simmons R."/>
            <person name="Seto K."/>
            <person name="Myers J."/>
            <person name="Bonds A."/>
            <person name="Quandt C.A."/>
            <person name="Barry K."/>
            <person name="Liu P."/>
            <person name="Grigoriev I."/>
            <person name="Longcore J.E."/>
            <person name="James T.Y."/>
        </authorList>
    </citation>
    <scope>NUCLEOTIDE SEQUENCE</scope>
    <source>
        <strain evidence="2">JEL0379</strain>
    </source>
</reference>
<dbReference type="PANTHER" id="PTHR48100">
    <property type="entry name" value="BROAD-SPECIFICITY PHOSPHATASE YOR283W-RELATED"/>
    <property type="match status" value="1"/>
</dbReference>
<dbReference type="GO" id="GO:0005737">
    <property type="term" value="C:cytoplasm"/>
    <property type="evidence" value="ECO:0007669"/>
    <property type="project" value="TreeGrafter"/>
</dbReference>
<dbReference type="CDD" id="cd07067">
    <property type="entry name" value="HP_PGM_like"/>
    <property type="match status" value="1"/>
</dbReference>
<gene>
    <name evidence="2" type="ORF">HDU87_004707</name>
</gene>
<dbReference type="Proteomes" id="UP001212152">
    <property type="component" value="Unassembled WGS sequence"/>
</dbReference>
<dbReference type="GO" id="GO:0016791">
    <property type="term" value="F:phosphatase activity"/>
    <property type="evidence" value="ECO:0007669"/>
    <property type="project" value="TreeGrafter"/>
</dbReference>
<feature type="chain" id="PRO_5042106612" evidence="1">
    <location>
        <begin position="23"/>
        <end position="308"/>
    </location>
</feature>
<dbReference type="SUPFAM" id="SSF53254">
    <property type="entry name" value="Phosphoglycerate mutase-like"/>
    <property type="match status" value="1"/>
</dbReference>
<dbReference type="PANTHER" id="PTHR48100:SF1">
    <property type="entry name" value="HISTIDINE PHOSPHATASE FAMILY PROTEIN-RELATED"/>
    <property type="match status" value="1"/>
</dbReference>
<feature type="signal peptide" evidence="1">
    <location>
        <begin position="1"/>
        <end position="22"/>
    </location>
</feature>
<dbReference type="AlphaFoldDB" id="A0AAD5TKD6"/>
<comment type="caution">
    <text evidence="2">The sequence shown here is derived from an EMBL/GenBank/DDBJ whole genome shotgun (WGS) entry which is preliminary data.</text>
</comment>
<dbReference type="Gene3D" id="3.40.50.1240">
    <property type="entry name" value="Phosphoglycerate mutase-like"/>
    <property type="match status" value="1"/>
</dbReference>
<organism evidence="2 3">
    <name type="scientific">Geranomyces variabilis</name>
    <dbReference type="NCBI Taxonomy" id="109894"/>
    <lineage>
        <taxon>Eukaryota</taxon>
        <taxon>Fungi</taxon>
        <taxon>Fungi incertae sedis</taxon>
        <taxon>Chytridiomycota</taxon>
        <taxon>Chytridiomycota incertae sedis</taxon>
        <taxon>Chytridiomycetes</taxon>
        <taxon>Spizellomycetales</taxon>
        <taxon>Powellomycetaceae</taxon>
        <taxon>Geranomyces</taxon>
    </lineage>
</organism>
<name>A0AAD5TKD6_9FUNG</name>
<dbReference type="Pfam" id="PF00300">
    <property type="entry name" value="His_Phos_1"/>
    <property type="match status" value="1"/>
</dbReference>
<dbReference type="EMBL" id="JADGJQ010000036">
    <property type="protein sequence ID" value="KAJ3176991.1"/>
    <property type="molecule type" value="Genomic_DNA"/>
</dbReference>
<proteinExistence type="predicted"/>
<evidence type="ECO:0000313" key="3">
    <source>
        <dbReference type="Proteomes" id="UP001212152"/>
    </source>
</evidence>
<protein>
    <submittedName>
        <fullName evidence="2">Uncharacterized protein</fullName>
    </submittedName>
</protein>
<dbReference type="SMART" id="SM00855">
    <property type="entry name" value="PGAM"/>
    <property type="match status" value="1"/>
</dbReference>
<dbReference type="InterPro" id="IPR029033">
    <property type="entry name" value="His_PPase_superfam"/>
</dbReference>
<accession>A0AAD5TKD6</accession>
<sequence>MPIPRIFVLGALLPLLLLEVLASPSSGLLFAQVSMESSLGLEHSRFARFTVEPGVFAQTSADTDDQSFPLAPPRLGLLDDAPGRWARLSDRVEKLQQEAGERGVVKVLVFQRHGQGEHNAAEIKYGKKAWDDYWSKQPQFFDAQLTPLGITQLSAQASVVSAERAAGLTTALPFSSPLSRCLDTTTRVLGKQEGIVLDNLREVYGEHTCDHRRRASELKARWPGFDFSDLSEEDNLWTPDERETVEHSVIRVRGALSQIMAAKEGQEVLQPVVCHGGVIEALFEITGHRVFNVPPGGALPMVLTAWYE</sequence>
<evidence type="ECO:0000313" key="2">
    <source>
        <dbReference type="EMBL" id="KAJ3176991.1"/>
    </source>
</evidence>
<dbReference type="InterPro" id="IPR050275">
    <property type="entry name" value="PGM_Phosphatase"/>
</dbReference>
<keyword evidence="1" id="KW-0732">Signal</keyword>